<dbReference type="Gene3D" id="3.40.50.150">
    <property type="entry name" value="Vaccinia Virus protein VP39"/>
    <property type="match status" value="1"/>
</dbReference>
<keyword evidence="3 6" id="KW-0489">Methyltransferase</keyword>
<evidence type="ECO:0000256" key="1">
    <source>
        <dbReference type="ARBA" id="ARBA00022490"/>
    </source>
</evidence>
<comment type="similarity">
    <text evidence="6">Belongs to the methyltransferase superfamily. RNA methyltransferase RsmG family.</text>
</comment>
<dbReference type="InterPro" id="IPR003682">
    <property type="entry name" value="rRNA_ssu_MeTfrase_G"/>
</dbReference>
<feature type="binding site" evidence="6">
    <location>
        <position position="74"/>
    </location>
    <ligand>
        <name>S-adenosyl-L-methionine</name>
        <dbReference type="ChEBI" id="CHEBI:59789"/>
    </ligand>
</feature>
<dbReference type="Pfam" id="PF02527">
    <property type="entry name" value="GidB"/>
    <property type="match status" value="1"/>
</dbReference>
<protein>
    <recommendedName>
        <fullName evidence="6">Ribosomal RNA small subunit methyltransferase G</fullName>
        <ecNumber evidence="6">2.1.1.170</ecNumber>
    </recommendedName>
    <alternativeName>
        <fullName evidence="6">16S rRNA 7-methylguanosine methyltransferase</fullName>
        <shortName evidence="6">16S rRNA m7G methyltransferase</shortName>
    </alternativeName>
</protein>
<comment type="catalytic activity">
    <reaction evidence="6">
        <text>guanosine(527) in 16S rRNA + S-adenosyl-L-methionine = N(7)-methylguanosine(527) in 16S rRNA + S-adenosyl-L-homocysteine</text>
        <dbReference type="Rhea" id="RHEA:42732"/>
        <dbReference type="Rhea" id="RHEA-COMP:10209"/>
        <dbReference type="Rhea" id="RHEA-COMP:10210"/>
        <dbReference type="ChEBI" id="CHEBI:57856"/>
        <dbReference type="ChEBI" id="CHEBI:59789"/>
        <dbReference type="ChEBI" id="CHEBI:74269"/>
        <dbReference type="ChEBI" id="CHEBI:74480"/>
        <dbReference type="EC" id="2.1.1.170"/>
    </reaction>
</comment>
<accession>A0ABT2ZZ55</accession>
<sequence length="209" mass="22681">MNDPKEARLAAVLDVSRETFDRLNAYEALLKKWNPAINLVSAPTLAQVWGRHFLDSAQVFALAMPRAGHWVDLGSGGGFPGLVIAAIAAELAPDLTVTLVESDRRKSAFLATVSRDLGLNTQVIAKRIEEVEPLGADFLSARALASLDALLGFAERHLRPSGTAFFPKGAKWRDELAEARKSWSISLKTHPSMTDPEAAILEITGVQRV</sequence>
<dbReference type="EMBL" id="JAOWKW010000006">
    <property type="protein sequence ID" value="MCV2879027.1"/>
    <property type="molecule type" value="Genomic_DNA"/>
</dbReference>
<comment type="caution">
    <text evidence="6">Lacks conserved residue(s) required for the propagation of feature annotation.</text>
</comment>
<keyword evidence="2 6" id="KW-0698">rRNA processing</keyword>
<reference evidence="7 8" key="1">
    <citation type="submission" date="2022-10" db="EMBL/GenBank/DDBJ databases">
        <title>Sinirhodobacter sp. nov., isolated from ocean surface sediments.</title>
        <authorList>
            <person name="He W."/>
            <person name="Wang L."/>
            <person name="Zhang D.-F."/>
        </authorList>
    </citation>
    <scope>NUCLEOTIDE SEQUENCE [LARGE SCALE GENOMIC DNA]</scope>
    <source>
        <strain evidence="7 8">WL0115</strain>
    </source>
</reference>
<proteinExistence type="inferred from homology"/>
<organism evidence="7 8">
    <name type="scientific">Sedimentimonas flavescens</name>
    <dbReference type="NCBI Taxonomy" id="2851012"/>
    <lineage>
        <taxon>Bacteria</taxon>
        <taxon>Pseudomonadati</taxon>
        <taxon>Pseudomonadota</taxon>
        <taxon>Alphaproteobacteria</taxon>
        <taxon>Rhodobacterales</taxon>
        <taxon>Rhodobacter group</taxon>
        <taxon>Sedimentimonas</taxon>
    </lineage>
</organism>
<dbReference type="NCBIfam" id="TIGR00138">
    <property type="entry name" value="rsmG_gidB"/>
    <property type="match status" value="1"/>
</dbReference>
<evidence type="ECO:0000313" key="8">
    <source>
        <dbReference type="Proteomes" id="UP001526166"/>
    </source>
</evidence>
<evidence type="ECO:0000256" key="4">
    <source>
        <dbReference type="ARBA" id="ARBA00022679"/>
    </source>
</evidence>
<keyword evidence="5 6" id="KW-0949">S-adenosyl-L-methionine</keyword>
<dbReference type="Proteomes" id="UP001526166">
    <property type="component" value="Unassembled WGS sequence"/>
</dbReference>
<dbReference type="RefSeq" id="WP_263847796.1">
    <property type="nucleotide sequence ID" value="NZ_JAOWKW010000006.1"/>
</dbReference>
<dbReference type="InterPro" id="IPR029063">
    <property type="entry name" value="SAM-dependent_MTases_sf"/>
</dbReference>
<dbReference type="EC" id="2.1.1.170" evidence="6"/>
<feature type="binding site" evidence="6">
    <location>
        <position position="79"/>
    </location>
    <ligand>
        <name>S-adenosyl-L-methionine</name>
        <dbReference type="ChEBI" id="CHEBI:59789"/>
    </ligand>
</feature>
<evidence type="ECO:0000256" key="3">
    <source>
        <dbReference type="ARBA" id="ARBA00022603"/>
    </source>
</evidence>
<feature type="binding site" evidence="6">
    <location>
        <position position="142"/>
    </location>
    <ligand>
        <name>S-adenosyl-L-methionine</name>
        <dbReference type="ChEBI" id="CHEBI:59789"/>
    </ligand>
</feature>
<keyword evidence="8" id="KW-1185">Reference proteome</keyword>
<comment type="function">
    <text evidence="6">Specifically methylates the N7 position of guanine in position 527 of 16S rRNA.</text>
</comment>
<evidence type="ECO:0000256" key="5">
    <source>
        <dbReference type="ARBA" id="ARBA00022691"/>
    </source>
</evidence>
<evidence type="ECO:0000256" key="2">
    <source>
        <dbReference type="ARBA" id="ARBA00022552"/>
    </source>
</evidence>
<dbReference type="GO" id="GO:0032259">
    <property type="term" value="P:methylation"/>
    <property type="evidence" value="ECO:0007669"/>
    <property type="project" value="UniProtKB-KW"/>
</dbReference>
<feature type="binding site" evidence="6">
    <location>
        <begin position="128"/>
        <end position="129"/>
    </location>
    <ligand>
        <name>S-adenosyl-L-methionine</name>
        <dbReference type="ChEBI" id="CHEBI:59789"/>
    </ligand>
</feature>
<comment type="caution">
    <text evidence="7">The sequence shown here is derived from an EMBL/GenBank/DDBJ whole genome shotgun (WGS) entry which is preliminary data.</text>
</comment>
<evidence type="ECO:0000313" key="7">
    <source>
        <dbReference type="EMBL" id="MCV2879027.1"/>
    </source>
</evidence>
<comment type="subcellular location">
    <subcellularLocation>
        <location evidence="6">Cytoplasm</location>
    </subcellularLocation>
</comment>
<keyword evidence="1 6" id="KW-0963">Cytoplasm</keyword>
<keyword evidence="4 6" id="KW-0808">Transferase</keyword>
<dbReference type="SUPFAM" id="SSF53335">
    <property type="entry name" value="S-adenosyl-L-methionine-dependent methyltransferases"/>
    <property type="match status" value="1"/>
</dbReference>
<dbReference type="GO" id="GO:0008168">
    <property type="term" value="F:methyltransferase activity"/>
    <property type="evidence" value="ECO:0007669"/>
    <property type="project" value="UniProtKB-KW"/>
</dbReference>
<evidence type="ECO:0000256" key="6">
    <source>
        <dbReference type="HAMAP-Rule" id="MF_00074"/>
    </source>
</evidence>
<gene>
    <name evidence="6 7" type="primary">rsmG</name>
    <name evidence="7" type="ORF">OE699_09175</name>
</gene>
<name>A0ABT2ZZ55_9RHOB</name>
<dbReference type="HAMAP" id="MF_00074">
    <property type="entry name" value="16SrRNA_methyltr_G"/>
    <property type="match status" value="1"/>
</dbReference>
<dbReference type="PANTHER" id="PTHR31760">
    <property type="entry name" value="S-ADENOSYL-L-METHIONINE-DEPENDENT METHYLTRANSFERASES SUPERFAMILY PROTEIN"/>
    <property type="match status" value="1"/>
</dbReference>
<dbReference type="PIRSF" id="PIRSF003078">
    <property type="entry name" value="GidB"/>
    <property type="match status" value="1"/>
</dbReference>
<dbReference type="PANTHER" id="PTHR31760:SF0">
    <property type="entry name" value="S-ADENOSYL-L-METHIONINE-DEPENDENT METHYLTRANSFERASES SUPERFAMILY PROTEIN"/>
    <property type="match status" value="1"/>
</dbReference>